<feature type="region of interest" description="Disordered" evidence="13">
    <location>
        <begin position="243"/>
        <end position="304"/>
    </location>
</feature>
<evidence type="ECO:0000256" key="4">
    <source>
        <dbReference type="ARBA" id="ARBA00004123"/>
    </source>
</evidence>
<dbReference type="GO" id="GO:0008419">
    <property type="term" value="F:RNA lariat debranching enzyme activity"/>
    <property type="evidence" value="ECO:0007669"/>
    <property type="project" value="TreeGrafter"/>
</dbReference>
<comment type="cofactor">
    <cofactor evidence="3">
        <name>Fe(2+)</name>
        <dbReference type="ChEBI" id="CHEBI:29033"/>
    </cofactor>
</comment>
<dbReference type="EMBL" id="VXIT01000023">
    <property type="protein sequence ID" value="KAA6406769.1"/>
    <property type="molecule type" value="Genomic_DNA"/>
</dbReference>
<feature type="domain" description="Lariat debranching enzyme C-terminal" evidence="14">
    <location>
        <begin position="270"/>
        <end position="403"/>
    </location>
</feature>
<reference evidence="15 16" key="1">
    <citation type="submission" date="2019-09" db="EMBL/GenBank/DDBJ databases">
        <title>The hologenome of the rock-dwelling lichen Lasallia pustulata.</title>
        <authorList>
            <person name="Greshake Tzovaras B."/>
            <person name="Segers F."/>
            <person name="Bicker A."/>
            <person name="Dal Grande F."/>
            <person name="Otte J."/>
            <person name="Hankeln T."/>
            <person name="Schmitt I."/>
            <person name="Ebersberger I."/>
        </authorList>
    </citation>
    <scope>NUCLEOTIDE SEQUENCE [LARGE SCALE GENOMIC DNA]</scope>
    <source>
        <strain evidence="15">A1-1</strain>
    </source>
</reference>
<feature type="compositionally biased region" description="Basic and acidic residues" evidence="13">
    <location>
        <begin position="440"/>
        <end position="452"/>
    </location>
</feature>
<keyword evidence="9" id="KW-0862">Zinc</keyword>
<dbReference type="PANTHER" id="PTHR12849:SF0">
    <property type="entry name" value="LARIAT DEBRANCHING ENZYME"/>
    <property type="match status" value="1"/>
</dbReference>
<evidence type="ECO:0000256" key="9">
    <source>
        <dbReference type="ARBA" id="ARBA00022833"/>
    </source>
</evidence>
<keyword evidence="10" id="KW-0408">Iron</keyword>
<accession>A0A5M8PBU1</accession>
<evidence type="ECO:0000259" key="14">
    <source>
        <dbReference type="SMART" id="SM01124"/>
    </source>
</evidence>
<name>A0A5M8PBU1_9LECA</name>
<evidence type="ECO:0000256" key="3">
    <source>
        <dbReference type="ARBA" id="ARBA00001954"/>
    </source>
</evidence>
<organism evidence="15 16">
    <name type="scientific">Lasallia pustulata</name>
    <dbReference type="NCBI Taxonomy" id="136370"/>
    <lineage>
        <taxon>Eukaryota</taxon>
        <taxon>Fungi</taxon>
        <taxon>Dikarya</taxon>
        <taxon>Ascomycota</taxon>
        <taxon>Pezizomycotina</taxon>
        <taxon>Lecanoromycetes</taxon>
        <taxon>OSLEUM clade</taxon>
        <taxon>Umbilicariomycetidae</taxon>
        <taxon>Umbilicariales</taxon>
        <taxon>Umbilicariaceae</taxon>
        <taxon>Lasallia</taxon>
    </lineage>
</organism>
<dbReference type="InterPro" id="IPR004843">
    <property type="entry name" value="Calcineurin-like_PHP"/>
</dbReference>
<comment type="similarity">
    <text evidence="5">Belongs to the lariat debranching enzyme family.</text>
</comment>
<keyword evidence="8" id="KW-0378">Hydrolase</keyword>
<dbReference type="SMART" id="SM01124">
    <property type="entry name" value="DBR1"/>
    <property type="match status" value="1"/>
</dbReference>
<dbReference type="PANTHER" id="PTHR12849">
    <property type="entry name" value="RNA LARIAT DEBRANCHING ENZYME"/>
    <property type="match status" value="1"/>
</dbReference>
<dbReference type="InterPro" id="IPR029052">
    <property type="entry name" value="Metallo-depent_PP-like"/>
</dbReference>
<dbReference type="Pfam" id="PF05011">
    <property type="entry name" value="DBR1"/>
    <property type="match status" value="1"/>
</dbReference>
<dbReference type="GO" id="GO:0005634">
    <property type="term" value="C:nucleus"/>
    <property type="evidence" value="ECO:0007669"/>
    <property type="project" value="UniProtKB-SubCell"/>
</dbReference>
<evidence type="ECO:0000256" key="13">
    <source>
        <dbReference type="SAM" id="MobiDB-lite"/>
    </source>
</evidence>
<protein>
    <submittedName>
        <fullName evidence="15">Lariat debranching enzyme</fullName>
    </submittedName>
</protein>
<dbReference type="AlphaFoldDB" id="A0A5M8PBU1"/>
<evidence type="ECO:0000256" key="5">
    <source>
        <dbReference type="ARBA" id="ARBA00006045"/>
    </source>
</evidence>
<evidence type="ECO:0000256" key="2">
    <source>
        <dbReference type="ARBA" id="ARBA00001947"/>
    </source>
</evidence>
<evidence type="ECO:0000313" key="16">
    <source>
        <dbReference type="Proteomes" id="UP000324767"/>
    </source>
</evidence>
<dbReference type="SUPFAM" id="SSF56300">
    <property type="entry name" value="Metallo-dependent phosphatases"/>
    <property type="match status" value="1"/>
</dbReference>
<dbReference type="Proteomes" id="UP000324767">
    <property type="component" value="Unassembled WGS sequence"/>
</dbReference>
<feature type="region of interest" description="Disordered" evidence="13">
    <location>
        <begin position="408"/>
        <end position="452"/>
    </location>
</feature>
<evidence type="ECO:0000256" key="10">
    <source>
        <dbReference type="ARBA" id="ARBA00023004"/>
    </source>
</evidence>
<evidence type="ECO:0000256" key="11">
    <source>
        <dbReference type="ARBA" id="ARBA00023211"/>
    </source>
</evidence>
<evidence type="ECO:0000256" key="6">
    <source>
        <dbReference type="ARBA" id="ARBA00022664"/>
    </source>
</evidence>
<comment type="subcellular location">
    <subcellularLocation>
        <location evidence="4">Nucleus</location>
    </subcellularLocation>
</comment>
<dbReference type="InterPro" id="IPR007708">
    <property type="entry name" value="DBR1_C"/>
</dbReference>
<comment type="caution">
    <text evidence="15">The sequence shown here is derived from an EMBL/GenBank/DDBJ whole genome shotgun (WGS) entry which is preliminary data.</text>
</comment>
<gene>
    <name evidence="15" type="ORF">FRX48_09492</name>
</gene>
<evidence type="ECO:0000256" key="8">
    <source>
        <dbReference type="ARBA" id="ARBA00022801"/>
    </source>
</evidence>
<sequence length="452" mass="50105">MGTPLRIAVEGCGHGTLHAIYASIKKSCEINRWNGIDLLIIGGDFQAVRNSYDLNCMSVPPKYREIGDFHEYYSGVRKAPYLTIFIGGNHEASNHLWELYYGGWVAPNIYYLGAANMIRLGPLRIAGLSGIWKGYDYNKPHHERLPYNQDDVKSIYHVRELDVRKLMQIRTQIDIGISHDWPRGVEWQGYWKGLFAKKDLFEADARAGKLGSTAAKYVIDRLRPPHWFSAHLHCKYSAVVNHKNPSTEQPQTQATPDSHAATSSTPHVSLNGTKNSEEVTLDIENDSSTPTEAPKPPSPAGPLRLSYDKEWLAITRVFAASSPLTPAPPDAGEAAYRPLIEAEEAWVQEHIVEKGKLEVPENFEVTAPVYDRRVKVGVREMPREYVNPQTVAFCGLVGIGNAFAASEEEREERWKAGAAGAEEGKAGGFGGGRGGVMVEGEGKGRREGRGKR</sequence>
<evidence type="ECO:0000256" key="7">
    <source>
        <dbReference type="ARBA" id="ARBA00022723"/>
    </source>
</evidence>
<dbReference type="GO" id="GO:0000398">
    <property type="term" value="P:mRNA splicing, via spliceosome"/>
    <property type="evidence" value="ECO:0007669"/>
    <property type="project" value="TreeGrafter"/>
</dbReference>
<dbReference type="CDD" id="cd00844">
    <property type="entry name" value="MPP_Dbr1_N"/>
    <property type="match status" value="1"/>
</dbReference>
<dbReference type="GO" id="GO:0046872">
    <property type="term" value="F:metal ion binding"/>
    <property type="evidence" value="ECO:0007669"/>
    <property type="project" value="UniProtKB-KW"/>
</dbReference>
<dbReference type="InterPro" id="IPR041816">
    <property type="entry name" value="Dbr1_N"/>
</dbReference>
<evidence type="ECO:0000256" key="1">
    <source>
        <dbReference type="ARBA" id="ARBA00001936"/>
    </source>
</evidence>
<dbReference type="Pfam" id="PF00149">
    <property type="entry name" value="Metallophos"/>
    <property type="match status" value="1"/>
</dbReference>
<feature type="compositionally biased region" description="Polar residues" evidence="13">
    <location>
        <begin position="243"/>
        <end position="274"/>
    </location>
</feature>
<evidence type="ECO:0000256" key="12">
    <source>
        <dbReference type="ARBA" id="ARBA00023242"/>
    </source>
</evidence>
<evidence type="ECO:0000313" key="15">
    <source>
        <dbReference type="EMBL" id="KAA6406769.1"/>
    </source>
</evidence>
<comment type="cofactor">
    <cofactor evidence="1">
        <name>Mn(2+)</name>
        <dbReference type="ChEBI" id="CHEBI:29035"/>
    </cofactor>
</comment>
<dbReference type="OrthoDB" id="407609at2759"/>
<feature type="compositionally biased region" description="Gly residues" evidence="13">
    <location>
        <begin position="426"/>
        <end position="437"/>
    </location>
</feature>
<keyword evidence="7" id="KW-0479">Metal-binding</keyword>
<keyword evidence="12" id="KW-0539">Nucleus</keyword>
<keyword evidence="11" id="KW-0464">Manganese</keyword>
<keyword evidence="6" id="KW-0507">mRNA processing</keyword>
<comment type="cofactor">
    <cofactor evidence="2">
        <name>Zn(2+)</name>
        <dbReference type="ChEBI" id="CHEBI:29105"/>
    </cofactor>
</comment>
<proteinExistence type="inferred from homology"/>